<dbReference type="InterPro" id="IPR024240">
    <property type="entry name" value="NAGLU_N"/>
</dbReference>
<sequence length="786" mass="88175">MLYLLWAALLISAAAVRDVAGKLVPPAHDAILATRGLISRRLGNDYVDQFTFAVIPPTGNGLDVARISSKDGKIFLQGSSATAMGYGLHTYLKQVVHTQTDWEDHALQLPPSLPLPSSPIQLQKESKYTYYMNVCTASYSQWAWQWPKWEKHIDWMALNGINMPLAFTGQEKAWQATFARFNITSLDSFFAGASFLAWGRMGNIQGSWVRGPLPQSFIDDQFHLQQKILARMRTFGMLPALPAFAGHIPAEFTVLYPTAAVIQSAPWAGFQAPYTEVFLMDPTDPLFVEIGATFLREYQALYGFSAHVYQTDTYNEMDPRDASARYLGAASTAVLESMQTVDPDAVWLMQGWLFHFSSFWTLDRMEAYLTPLPKAHLIVLDLYSEVVPQWQKSSNYFGHDWIYCVLHNFGGSLGMRGDLTTLATDPITSRAASRGTMVGVGLTMEGIFQNYLVYDLALAMAWAKAPVHVSNYVAAFADARYHGGGDTTLQRAWAALETSVYNVPKAFGGVTKNIACSRPRWNLVQKHFMPTEVLHDVVAVQEAWRLLLSAPLPHVESYTHDLVDVGRQVLSDRTVAAYTTLSAMFHAHEATDIELETQIQKFLQPMVDANELLNTHVDFMLGPWLHDARALAHGNQSLETYYEYEARNQITRWGDNNFNALSDYAGKEWAGLLQTYYLPRWAIWTKYVLQAYQLRQPVDDASVRYEVEAFELAWQLESSTTDDFPITAIGDPVGVARRLFERYVGGDLPPHVVAPDAAMAALPASVRRDDAAFLADTRFCLLDCLW</sequence>
<dbReference type="Proteomes" id="UP000332933">
    <property type="component" value="Unassembled WGS sequence"/>
</dbReference>
<dbReference type="InterPro" id="IPR029018">
    <property type="entry name" value="Hex-like_dom2"/>
</dbReference>
<dbReference type="Pfam" id="PF05089">
    <property type="entry name" value="NAGLU"/>
    <property type="match status" value="1"/>
</dbReference>
<reference evidence="6" key="2">
    <citation type="submission" date="2019-06" db="EMBL/GenBank/DDBJ databases">
        <title>Genomics analysis of Aphanomyces spp. identifies a new class of oomycete effector associated with host adaptation.</title>
        <authorList>
            <person name="Gaulin E."/>
        </authorList>
    </citation>
    <scope>NUCLEOTIDE SEQUENCE</scope>
    <source>
        <strain evidence="6">CBS 578.67</strain>
    </source>
</reference>
<name>A0A485KWV5_9STRA</name>
<protein>
    <submittedName>
        <fullName evidence="7">Aste57867_12627 protein</fullName>
    </submittedName>
</protein>
<reference evidence="7 8" key="1">
    <citation type="submission" date="2019-03" db="EMBL/GenBank/DDBJ databases">
        <authorList>
            <person name="Gaulin E."/>
            <person name="Dumas B."/>
        </authorList>
    </citation>
    <scope>NUCLEOTIDE SEQUENCE [LARGE SCALE GENOMIC DNA]</scope>
    <source>
        <strain evidence="7">CBS 568.67</strain>
    </source>
</reference>
<feature type="domain" description="Alpha-N-acetylglucosaminidase N-terminal" evidence="4">
    <location>
        <begin position="33"/>
        <end position="114"/>
    </location>
</feature>
<gene>
    <name evidence="7" type="primary">Aste57867_12627</name>
    <name evidence="6" type="ORF">As57867_012581</name>
    <name evidence="7" type="ORF">ASTE57867_12627</name>
</gene>
<dbReference type="GO" id="GO:0016787">
    <property type="term" value="F:hydrolase activity"/>
    <property type="evidence" value="ECO:0007669"/>
    <property type="project" value="UniProtKB-KW"/>
</dbReference>
<evidence type="ECO:0000259" key="3">
    <source>
        <dbReference type="Pfam" id="PF05089"/>
    </source>
</evidence>
<organism evidence="7 8">
    <name type="scientific">Aphanomyces stellatus</name>
    <dbReference type="NCBI Taxonomy" id="120398"/>
    <lineage>
        <taxon>Eukaryota</taxon>
        <taxon>Sar</taxon>
        <taxon>Stramenopiles</taxon>
        <taxon>Oomycota</taxon>
        <taxon>Saprolegniomycetes</taxon>
        <taxon>Saprolegniales</taxon>
        <taxon>Verrucalvaceae</taxon>
        <taxon>Aphanomyces</taxon>
    </lineage>
</organism>
<dbReference type="InterPro" id="IPR024733">
    <property type="entry name" value="NAGLU_tim-barrel"/>
</dbReference>
<evidence type="ECO:0000259" key="4">
    <source>
        <dbReference type="Pfam" id="PF12971"/>
    </source>
</evidence>
<feature type="domain" description="Alpha-N-acetylglucosaminidase tim-barrel" evidence="3">
    <location>
        <begin position="130"/>
        <end position="463"/>
    </location>
</feature>
<dbReference type="InterPro" id="IPR024732">
    <property type="entry name" value="NAGLU_C"/>
</dbReference>
<dbReference type="InterPro" id="IPR007781">
    <property type="entry name" value="NAGLU"/>
</dbReference>
<dbReference type="Gene3D" id="3.20.20.80">
    <property type="entry name" value="Glycosidases"/>
    <property type="match status" value="1"/>
</dbReference>
<evidence type="ECO:0000256" key="1">
    <source>
        <dbReference type="ARBA" id="ARBA00022801"/>
    </source>
</evidence>
<dbReference type="AlphaFoldDB" id="A0A485KWV5"/>
<keyword evidence="8" id="KW-1185">Reference proteome</keyword>
<evidence type="ECO:0000259" key="5">
    <source>
        <dbReference type="Pfam" id="PF12972"/>
    </source>
</evidence>
<keyword evidence="1" id="KW-0378">Hydrolase</keyword>
<evidence type="ECO:0000313" key="7">
    <source>
        <dbReference type="EMBL" id="VFT89477.1"/>
    </source>
</evidence>
<dbReference type="Pfam" id="PF12971">
    <property type="entry name" value="NAGLU_N"/>
    <property type="match status" value="1"/>
</dbReference>
<proteinExistence type="predicted"/>
<evidence type="ECO:0000313" key="6">
    <source>
        <dbReference type="EMBL" id="KAF0696646.1"/>
    </source>
</evidence>
<dbReference type="Gene3D" id="1.20.120.670">
    <property type="entry name" value="N-acetyl-b-d-glucoasminidase"/>
    <property type="match status" value="1"/>
</dbReference>
<dbReference type="PANTHER" id="PTHR12872">
    <property type="entry name" value="ALPHA-N-ACETYLGLUCOSAMINIDASE"/>
    <property type="match status" value="1"/>
</dbReference>
<feature type="chain" id="PRO_5036116223" evidence="2">
    <location>
        <begin position="22"/>
        <end position="786"/>
    </location>
</feature>
<dbReference type="EMBL" id="CAADRA010005402">
    <property type="protein sequence ID" value="VFT89477.1"/>
    <property type="molecule type" value="Genomic_DNA"/>
</dbReference>
<accession>A0A485KWV5</accession>
<feature type="signal peptide" evidence="2">
    <location>
        <begin position="1"/>
        <end position="21"/>
    </location>
</feature>
<dbReference type="Gene3D" id="3.30.379.10">
    <property type="entry name" value="Chitobiase/beta-hexosaminidase domain 2-like"/>
    <property type="match status" value="1"/>
</dbReference>
<feature type="domain" description="Alpha-N-acetylglucosaminidase C-terminal" evidence="5">
    <location>
        <begin position="472"/>
        <end position="741"/>
    </location>
</feature>
<evidence type="ECO:0000313" key="8">
    <source>
        <dbReference type="Proteomes" id="UP000332933"/>
    </source>
</evidence>
<dbReference type="PANTHER" id="PTHR12872:SF1">
    <property type="entry name" value="ALPHA-N-ACETYLGLUCOSAMINIDASE"/>
    <property type="match status" value="1"/>
</dbReference>
<keyword evidence="2" id="KW-0732">Signal</keyword>
<evidence type="ECO:0000256" key="2">
    <source>
        <dbReference type="SAM" id="SignalP"/>
    </source>
</evidence>
<dbReference type="EMBL" id="VJMH01005381">
    <property type="protein sequence ID" value="KAF0696646.1"/>
    <property type="molecule type" value="Genomic_DNA"/>
</dbReference>
<dbReference type="Pfam" id="PF12972">
    <property type="entry name" value="NAGLU_C"/>
    <property type="match status" value="1"/>
</dbReference>
<dbReference type="OrthoDB" id="64736at2759"/>